<dbReference type="Gene3D" id="3.40.50.300">
    <property type="entry name" value="P-loop containing nucleotide triphosphate hydrolases"/>
    <property type="match status" value="1"/>
</dbReference>
<evidence type="ECO:0000313" key="3">
    <source>
        <dbReference type="Proteomes" id="UP000650485"/>
    </source>
</evidence>
<dbReference type="PANTHER" id="PTHR13696">
    <property type="entry name" value="P-LOOP CONTAINING NUCLEOSIDE TRIPHOSPHATE HYDROLASE"/>
    <property type="match status" value="1"/>
</dbReference>
<sequence>MKIITFSASKGGVGKTTLTYNWGTWLARQGHKVLLIDADYQANLSSTFNLLTKKRTLFDAIMLGNAEIRKIDENLSILPASPDLDQIETLLQPEMYREYKMLQWMRNNRHELETFDFIIIDTHPDFGTLTKNMIAVSDYVVVPLEPSEYGFQQSKNQFEQRMQVFREDATDPRTGISDITAKVLFVGNKVEPQTNSSKSFEEVMRELPNAVALINKREPFKLSTLFKTPIVDMAASDLRSYKGFVDQYEPEFQAMLDAVMLDEA</sequence>
<evidence type="ECO:0000313" key="2">
    <source>
        <dbReference type="EMBL" id="MBC6499231.1"/>
    </source>
</evidence>
<dbReference type="CDD" id="cd02042">
    <property type="entry name" value="ParAB_family"/>
    <property type="match status" value="1"/>
</dbReference>
<feature type="domain" description="AAA" evidence="1">
    <location>
        <begin position="1"/>
        <end position="152"/>
    </location>
</feature>
<comment type="caution">
    <text evidence="2">The sequence shown here is derived from an EMBL/GenBank/DDBJ whole genome shotgun (WGS) entry which is preliminary data.</text>
</comment>
<dbReference type="Proteomes" id="UP000650485">
    <property type="component" value="Unassembled WGS sequence"/>
</dbReference>
<dbReference type="SUPFAM" id="SSF52540">
    <property type="entry name" value="P-loop containing nucleoside triphosphate hydrolases"/>
    <property type="match status" value="1"/>
</dbReference>
<protein>
    <submittedName>
        <fullName evidence="2">ParA family protein</fullName>
    </submittedName>
</protein>
<reference evidence="2" key="1">
    <citation type="submission" date="2020-08" db="EMBL/GenBank/DDBJ databases">
        <title>Complete genome sequence of Weissella confusa strain FS54 provides insights into metabolic potential.</title>
        <authorList>
            <person name="Fhoula I."/>
            <person name="Najjari A."/>
            <person name="Lekired A."/>
            <person name="Bessrour-Aouam N."/>
            <person name="Jaballah S."/>
            <person name="Klibi N."/>
            <person name="Ouzari H.-I."/>
        </authorList>
    </citation>
    <scope>NUCLEOTIDE SEQUENCE</scope>
    <source>
        <strain evidence="2">FS54</strain>
    </source>
</reference>
<dbReference type="InterPro" id="IPR050678">
    <property type="entry name" value="DNA_Partitioning_ATPase"/>
</dbReference>
<dbReference type="InterPro" id="IPR027417">
    <property type="entry name" value="P-loop_NTPase"/>
</dbReference>
<name>A0A923NGB8_WEICO</name>
<gene>
    <name evidence="2" type="ORF">H7R52_11215</name>
</gene>
<evidence type="ECO:0000259" key="1">
    <source>
        <dbReference type="Pfam" id="PF13614"/>
    </source>
</evidence>
<dbReference type="PANTHER" id="PTHR13696:SF99">
    <property type="entry name" value="COBYRINIC ACID AC-DIAMIDE SYNTHASE"/>
    <property type="match status" value="1"/>
</dbReference>
<dbReference type="AlphaFoldDB" id="A0A923NGB8"/>
<dbReference type="EMBL" id="JACSZT010000008">
    <property type="protein sequence ID" value="MBC6499231.1"/>
    <property type="molecule type" value="Genomic_DNA"/>
</dbReference>
<accession>A0A923NGB8</accession>
<dbReference type="Pfam" id="PF13614">
    <property type="entry name" value="AAA_31"/>
    <property type="match status" value="1"/>
</dbReference>
<dbReference type="InterPro" id="IPR025669">
    <property type="entry name" value="AAA_dom"/>
</dbReference>
<organism evidence="2 3">
    <name type="scientific">Weissella confusa</name>
    <name type="common">Lactobacillus confusus</name>
    <dbReference type="NCBI Taxonomy" id="1583"/>
    <lineage>
        <taxon>Bacteria</taxon>
        <taxon>Bacillati</taxon>
        <taxon>Bacillota</taxon>
        <taxon>Bacilli</taxon>
        <taxon>Lactobacillales</taxon>
        <taxon>Lactobacillaceae</taxon>
        <taxon>Weissella</taxon>
    </lineage>
</organism>
<proteinExistence type="predicted"/>